<name>A0A1B6FST4_9HEMI</name>
<dbReference type="GO" id="GO:0005634">
    <property type="term" value="C:nucleus"/>
    <property type="evidence" value="ECO:0007669"/>
    <property type="project" value="InterPro"/>
</dbReference>
<feature type="non-terminal residue" evidence="3">
    <location>
        <position position="130"/>
    </location>
</feature>
<dbReference type="PROSITE" id="PS51079">
    <property type="entry name" value="MBT"/>
    <property type="match status" value="1"/>
</dbReference>
<proteinExistence type="predicted"/>
<gene>
    <name evidence="3" type="ORF">g.48174</name>
</gene>
<dbReference type="EMBL" id="GECZ01016588">
    <property type="protein sequence ID" value="JAS53181.1"/>
    <property type="molecule type" value="Transcribed_RNA"/>
</dbReference>
<accession>A0A1B6FST4</accession>
<reference evidence="3" key="1">
    <citation type="submission" date="2015-11" db="EMBL/GenBank/DDBJ databases">
        <title>De novo transcriptome assembly of four potential Pierce s Disease insect vectors from Arizona vineyards.</title>
        <authorList>
            <person name="Tassone E.E."/>
        </authorList>
    </citation>
    <scope>NUCLEOTIDE SEQUENCE</scope>
</reference>
<dbReference type="Gene3D" id="2.30.30.140">
    <property type="match status" value="1"/>
</dbReference>
<keyword evidence="1" id="KW-0677">Repeat</keyword>
<feature type="non-terminal residue" evidence="3">
    <location>
        <position position="1"/>
    </location>
</feature>
<evidence type="ECO:0000256" key="1">
    <source>
        <dbReference type="ARBA" id="ARBA00022737"/>
    </source>
</evidence>
<dbReference type="AlphaFoldDB" id="A0A1B6FST4"/>
<feature type="repeat" description="MBT" evidence="2">
    <location>
        <begin position="1"/>
        <end position="83"/>
    </location>
</feature>
<organism evidence="3">
    <name type="scientific">Cuerna arida</name>
    <dbReference type="NCBI Taxonomy" id="1464854"/>
    <lineage>
        <taxon>Eukaryota</taxon>
        <taxon>Metazoa</taxon>
        <taxon>Ecdysozoa</taxon>
        <taxon>Arthropoda</taxon>
        <taxon>Hexapoda</taxon>
        <taxon>Insecta</taxon>
        <taxon>Pterygota</taxon>
        <taxon>Neoptera</taxon>
        <taxon>Paraneoptera</taxon>
        <taxon>Hemiptera</taxon>
        <taxon>Auchenorrhyncha</taxon>
        <taxon>Membracoidea</taxon>
        <taxon>Cicadellidae</taxon>
        <taxon>Cicadellinae</taxon>
        <taxon>Proconiini</taxon>
        <taxon>Cuerna</taxon>
    </lineage>
</organism>
<dbReference type="GO" id="GO:0045892">
    <property type="term" value="P:negative regulation of DNA-templated transcription"/>
    <property type="evidence" value="ECO:0007669"/>
    <property type="project" value="TreeGrafter"/>
</dbReference>
<dbReference type="PANTHER" id="PTHR12247">
    <property type="entry name" value="POLYCOMB GROUP PROTEIN"/>
    <property type="match status" value="1"/>
</dbReference>
<dbReference type="InterPro" id="IPR004092">
    <property type="entry name" value="Mbt"/>
</dbReference>
<sequence>FFLKVSDSLKCRFSVGQSLEIIDKTRLSVIRTAIIREIIGKRLHVVYNDGGDDDDEDYWCHEDSANIHPIGWAAKVGHPIYSPHSPRAAKKSDLNAAPESAFKLYQIGTNVNLEKNIELEVGMKLEVLDP</sequence>
<dbReference type="PANTHER" id="PTHR12247:SF104">
    <property type="entry name" value="POLYCOMB PROTEIN SFMBT"/>
    <property type="match status" value="1"/>
</dbReference>
<evidence type="ECO:0000256" key="2">
    <source>
        <dbReference type="PROSITE-ProRule" id="PRU00459"/>
    </source>
</evidence>
<dbReference type="SMART" id="SM00561">
    <property type="entry name" value="MBT"/>
    <property type="match status" value="1"/>
</dbReference>
<evidence type="ECO:0000313" key="3">
    <source>
        <dbReference type="EMBL" id="JAS53181.1"/>
    </source>
</evidence>
<dbReference type="GO" id="GO:0003682">
    <property type="term" value="F:chromatin binding"/>
    <property type="evidence" value="ECO:0007669"/>
    <property type="project" value="TreeGrafter"/>
</dbReference>
<dbReference type="SUPFAM" id="SSF63748">
    <property type="entry name" value="Tudor/PWWP/MBT"/>
    <property type="match status" value="1"/>
</dbReference>
<dbReference type="Pfam" id="PF02820">
    <property type="entry name" value="MBT"/>
    <property type="match status" value="1"/>
</dbReference>
<dbReference type="InterPro" id="IPR050548">
    <property type="entry name" value="PcG_chromatin_remod_factors"/>
</dbReference>
<dbReference type="GO" id="GO:0042393">
    <property type="term" value="F:histone binding"/>
    <property type="evidence" value="ECO:0007669"/>
    <property type="project" value="TreeGrafter"/>
</dbReference>
<protein>
    <submittedName>
        <fullName evidence="3">Uncharacterized protein</fullName>
    </submittedName>
</protein>